<proteinExistence type="predicted"/>
<feature type="region of interest" description="Disordered" evidence="1">
    <location>
        <begin position="333"/>
        <end position="352"/>
    </location>
</feature>
<sequence>MESQRHRRVAQPIAVQGSLRFFALVSSASEEGLTCPNRDESIRRPVEEDFGCAACIAVSMGDSLAWEAGAGSLQSRWPTRGVPPGGTVGFISSFRGSWDSIVGNVGRSMMRARSERRPHEVICGSPARRAFPPAAPAPQPMSVSMGASVSLCRIRWAGRSASRTCPVMFTSMGFQCQNASTALFLLPSTFPILRITTYLAASHCILRDGKNGPAQPFGCGRRGLTVAPLQLSTPTEASASPAPIAPVCALVWAPAPRPSKITCESPKPNNQPPESNAASRPTWPYVEVPSSTLLRGAVLADCGCGNTHGCSKIGPLVEPLSCRAELLILGRRSSRERDTHQQAPNGGPSFPP</sequence>
<organism evidence="2 3">
    <name type="scientific">Purpureocillium lilacinum</name>
    <name type="common">Paecilomyces lilacinus</name>
    <dbReference type="NCBI Taxonomy" id="33203"/>
    <lineage>
        <taxon>Eukaryota</taxon>
        <taxon>Fungi</taxon>
        <taxon>Dikarya</taxon>
        <taxon>Ascomycota</taxon>
        <taxon>Pezizomycotina</taxon>
        <taxon>Sordariomycetes</taxon>
        <taxon>Hypocreomycetidae</taxon>
        <taxon>Hypocreales</taxon>
        <taxon>Ophiocordycipitaceae</taxon>
        <taxon>Purpureocillium</taxon>
    </lineage>
</organism>
<accession>A0A179H820</accession>
<dbReference type="AlphaFoldDB" id="A0A179H820"/>
<comment type="caution">
    <text evidence="2">The sequence shown here is derived from an EMBL/GenBank/DDBJ whole genome shotgun (WGS) entry which is preliminary data.</text>
</comment>
<feature type="region of interest" description="Disordered" evidence="1">
    <location>
        <begin position="261"/>
        <end position="283"/>
    </location>
</feature>
<protein>
    <submittedName>
        <fullName evidence="2">Uncharacterized protein</fullName>
    </submittedName>
</protein>
<reference evidence="2 3" key="1">
    <citation type="submission" date="2016-02" db="EMBL/GenBank/DDBJ databases">
        <title>Biosynthesis of antibiotic leucinostatins and their inhibition on Phytophthora in bio-control Purpureocillium lilacinum.</title>
        <authorList>
            <person name="Wang G."/>
            <person name="Liu Z."/>
            <person name="Lin R."/>
            <person name="Li E."/>
            <person name="Mao Z."/>
            <person name="Ling J."/>
            <person name="Yin W."/>
            <person name="Xie B."/>
        </authorList>
    </citation>
    <scope>NUCLEOTIDE SEQUENCE [LARGE SCALE GENOMIC DNA]</scope>
    <source>
        <strain evidence="2">PLFJ-1</strain>
    </source>
</reference>
<evidence type="ECO:0000256" key="1">
    <source>
        <dbReference type="SAM" id="MobiDB-lite"/>
    </source>
</evidence>
<dbReference type="Proteomes" id="UP000078340">
    <property type="component" value="Unassembled WGS sequence"/>
</dbReference>
<evidence type="ECO:0000313" key="3">
    <source>
        <dbReference type="Proteomes" id="UP000078340"/>
    </source>
</evidence>
<evidence type="ECO:0000313" key="2">
    <source>
        <dbReference type="EMBL" id="OAQ85703.1"/>
    </source>
</evidence>
<gene>
    <name evidence="2" type="ORF">VFPFJ_08092</name>
</gene>
<dbReference type="EMBL" id="LSBI01000007">
    <property type="protein sequence ID" value="OAQ85703.1"/>
    <property type="molecule type" value="Genomic_DNA"/>
</dbReference>
<name>A0A179H820_PURLI</name>